<dbReference type="InParanoid" id="A0A0G4ERH7"/>
<feature type="compositionally biased region" description="Polar residues" evidence="8">
    <location>
        <begin position="322"/>
        <end position="337"/>
    </location>
</feature>
<keyword evidence="4" id="KW-0040">ANK repeat</keyword>
<dbReference type="VEuPathDB" id="CryptoDB:Vbra_4053"/>
<evidence type="ECO:0000256" key="7">
    <source>
        <dbReference type="ARBA" id="ARBA00037107"/>
    </source>
</evidence>
<feature type="compositionally biased region" description="Polar residues" evidence="8">
    <location>
        <begin position="678"/>
        <end position="691"/>
    </location>
</feature>
<feature type="domain" description="Ankyrin repeat" evidence="9">
    <location>
        <begin position="1270"/>
        <end position="1376"/>
    </location>
</feature>
<feature type="compositionally biased region" description="Low complexity" evidence="8">
    <location>
        <begin position="88"/>
        <end position="98"/>
    </location>
</feature>
<name>A0A0G4ERH7_VITBC</name>
<feature type="compositionally biased region" description="Basic and acidic residues" evidence="8">
    <location>
        <begin position="1274"/>
        <end position="1285"/>
    </location>
</feature>
<accession>A0A0G4ERH7</accession>
<evidence type="ECO:0000256" key="1">
    <source>
        <dbReference type="ARBA" id="ARBA00004586"/>
    </source>
</evidence>
<feature type="region of interest" description="Disordered" evidence="8">
    <location>
        <begin position="112"/>
        <end position="133"/>
    </location>
</feature>
<feature type="compositionally biased region" description="Basic residues" evidence="8">
    <location>
        <begin position="912"/>
        <end position="922"/>
    </location>
</feature>
<feature type="compositionally biased region" description="Basic and acidic residues" evidence="8">
    <location>
        <begin position="785"/>
        <end position="794"/>
    </location>
</feature>
<dbReference type="InterPro" id="IPR002110">
    <property type="entry name" value="Ankyrin_rpt"/>
</dbReference>
<dbReference type="STRING" id="1169540.A0A0G4ERH7"/>
<keyword evidence="11" id="KW-1185">Reference proteome</keyword>
<keyword evidence="3" id="KW-0256">Endoplasmic reticulum</keyword>
<sequence>MGNVNPSAINPPLSHRLAGFRGVQAKYEPIDQNEDRVEMRRSPSSPRNSFAGSPELPHMGAHTDDGAGEGDGRSEIYTGNSPISSHVRSGSPSSFGPRPALARVEILASEPTDADPIVKKETDDSSVPAPVAPPEDRLHVAVWLADLGKIEQLVAEGVDVNEKDFRGITPLYLAIQLVQRSDAYRPIVSMLLKHKANPQLKTPSGWTAIDEAVSSGDRQCVREVFTAMQHGKRQKWRRDLPGLVQAMSILPDFYLEIRGELESSVIPFVNKVAPSDTFRMWKKGTSLRLDSTFVSWKPLRGTKRRPITTLVKLGQAAREPPQQGNEGDTSASESPPTGKQREIKPPRRTQAPSNVSGGDCSNASTTTSPSAPHSERRPGFAAKSRDSTASRQSRGSHDDPKGKGDVDGDGGGGGLDPSIQIYMLNRNKATYVVPDEEADDEELDVMVQDLMKADPIQGDVRLEDLQVADSMSLFGAKLQPKVGPWNTKRIDLKGTIVLKVRKKGFRRNRLSFEEYFGFPLPPRACPPEVADRLRLQTIPPLSLGPKAPPKKRKPFDGIKGDYSFRIIRYGETANEVSAIGDRYWEDMASDSDDDYDEEQPITIDPNTAFDTFDRPKEVVDGCPPSPPDSDRSDRSDPSDMPTFRGPSDTSYNYKEDIRLQSQAHRLSLPDLPPLPPSHQHTSPTNSQSQSHPAGFAGSDATFPLPNGMGVGVASPSSLTRGALPSMSLGSLTGEEEIGGGAGRSEEKDSRSEMERNEESGPENEGYRPQDYNVRTANVVVVSDKAAVDSREKTPRGPPPSDASPHQTAVSEPAITPAVSVVQINGVLSDASTTGRSWATQLPERPAFHPRQTKAVNKMPGDCGPVPIVVLTKKKKQRPMPGSRMHECITPLVTPRMDPLMTPPAPAPPDIRRKAKAGPHPHPRSASNPHPHPKSLPFRRYNSYESPRRDKDEAGSGGFPSPDFRPAINAATAESDEDGGHGLPASILRTIAENPGLDGEVFGAPPSARRGQQQDHSPGLFSLMSCKLQSSSDDIRSCKLVSDSIPSCGVIDGRSGVPSHQASPQVLAASSDPLPYCAVPEGRPPIAPMGLPALAYGSPGTSPLYRRKERDPRLALHRRMHEEYASQNMPGVPYSSLLAPLPPPASGAMATTFKFPPSSLPPQLGELPPLSWAHPQLAPPPPVINAYPPHTPTIARDESGASRPPGVAGPPSVSDAASPTSKDAVWESRDKTRLSSAVAAPAAASGGGGGPGSAKSGGFLTALLSGQAPKKKDKKAKEEAPEAVRAERPDMKGTLPRKSSAMICLTDEFPLTLEAFMPVLDIFALQHKTIAQVRDFLQSDELKKYMPPDMFPVRLQIPLNMAIRASLTFQNFELRTDDNPIPDEEFEIPEGYTRLSRKEGAKTTKRKKKRALYTNLYI</sequence>
<feature type="compositionally biased region" description="Basic and acidic residues" evidence="8">
    <location>
        <begin position="743"/>
        <end position="758"/>
    </location>
</feature>
<evidence type="ECO:0000256" key="3">
    <source>
        <dbReference type="ARBA" id="ARBA00022824"/>
    </source>
</evidence>
<organism evidence="10 11">
    <name type="scientific">Vitrella brassicaformis (strain CCMP3155)</name>
    <dbReference type="NCBI Taxonomy" id="1169540"/>
    <lineage>
        <taxon>Eukaryota</taxon>
        <taxon>Sar</taxon>
        <taxon>Alveolata</taxon>
        <taxon>Colpodellida</taxon>
        <taxon>Vitrellaceae</taxon>
        <taxon>Vitrella</taxon>
    </lineage>
</organism>
<feature type="compositionally biased region" description="Basic and acidic residues" evidence="8">
    <location>
        <begin position="395"/>
        <end position="406"/>
    </location>
</feature>
<dbReference type="InterPro" id="IPR036770">
    <property type="entry name" value="Ankyrin_rpt-contain_sf"/>
</dbReference>
<dbReference type="EMBL" id="CDMY01000291">
    <property type="protein sequence ID" value="CEL99892.1"/>
    <property type="molecule type" value="Genomic_DNA"/>
</dbReference>
<dbReference type="InterPro" id="IPR055285">
    <property type="entry name" value="ANKRD13_C"/>
</dbReference>
<feature type="compositionally biased region" description="Acidic residues" evidence="8">
    <location>
        <begin position="588"/>
        <end position="599"/>
    </location>
</feature>
<dbReference type="Pfam" id="PF12796">
    <property type="entry name" value="Ank_2"/>
    <property type="match status" value="1"/>
</dbReference>
<feature type="compositionally biased region" description="Low complexity" evidence="8">
    <location>
        <begin position="1234"/>
        <end position="1243"/>
    </location>
</feature>
<evidence type="ECO:0000256" key="5">
    <source>
        <dbReference type="ARBA" id="ARBA00023136"/>
    </source>
</evidence>
<feature type="compositionally biased region" description="Low complexity" evidence="8">
    <location>
        <begin position="363"/>
        <end position="372"/>
    </location>
</feature>
<feature type="compositionally biased region" description="Basic and acidic residues" evidence="8">
    <location>
        <begin position="1223"/>
        <end position="1232"/>
    </location>
</feature>
<evidence type="ECO:0000313" key="10">
    <source>
        <dbReference type="EMBL" id="CEL99892.1"/>
    </source>
</evidence>
<comment type="subcellular location">
    <subcellularLocation>
        <location evidence="1">Endoplasmic reticulum membrane</location>
    </subcellularLocation>
</comment>
<feature type="compositionally biased region" description="Polar residues" evidence="8">
    <location>
        <begin position="77"/>
        <end position="87"/>
    </location>
</feature>
<dbReference type="Pfam" id="PF11904">
    <property type="entry name" value="ANKRD13_C"/>
    <property type="match status" value="1"/>
</dbReference>
<feature type="compositionally biased region" description="Basic and acidic residues" evidence="8">
    <location>
        <begin position="373"/>
        <end position="388"/>
    </location>
</feature>
<evidence type="ECO:0000256" key="4">
    <source>
        <dbReference type="ARBA" id="ARBA00023043"/>
    </source>
</evidence>
<feature type="region of interest" description="Disordered" evidence="8">
    <location>
        <begin position="1145"/>
        <end position="1285"/>
    </location>
</feature>
<dbReference type="SUPFAM" id="SSF48403">
    <property type="entry name" value="Ankyrin repeat"/>
    <property type="match status" value="1"/>
</dbReference>
<evidence type="ECO:0000313" key="11">
    <source>
        <dbReference type="Proteomes" id="UP000041254"/>
    </source>
</evidence>
<dbReference type="Gene3D" id="1.25.40.20">
    <property type="entry name" value="Ankyrin repeat-containing domain"/>
    <property type="match status" value="1"/>
</dbReference>
<reference evidence="10 11" key="1">
    <citation type="submission" date="2014-11" db="EMBL/GenBank/DDBJ databases">
        <authorList>
            <person name="Zhu J."/>
            <person name="Qi W."/>
            <person name="Song R."/>
        </authorList>
    </citation>
    <scope>NUCLEOTIDE SEQUENCE [LARGE SCALE GENOMIC DNA]</scope>
</reference>
<feature type="region of interest" description="Disordered" evidence="8">
    <location>
        <begin position="313"/>
        <end position="419"/>
    </location>
</feature>
<dbReference type="Proteomes" id="UP000041254">
    <property type="component" value="Unassembled WGS sequence"/>
</dbReference>
<feature type="compositionally biased region" description="Basic and acidic residues" evidence="8">
    <location>
        <begin position="61"/>
        <end position="74"/>
    </location>
</feature>
<feature type="region of interest" description="Disordered" evidence="8">
    <location>
        <begin position="1"/>
        <end position="98"/>
    </location>
</feature>
<dbReference type="PANTHER" id="PTHR12447">
    <property type="entry name" value="ANKYRIN REPEAT DOMAIN-CONTAINING PROTEIN 13"/>
    <property type="match status" value="1"/>
</dbReference>
<evidence type="ECO:0000259" key="9">
    <source>
        <dbReference type="Pfam" id="PF11904"/>
    </source>
</evidence>
<gene>
    <name evidence="10" type="ORF">Vbra_4053</name>
</gene>
<keyword evidence="2" id="KW-0677">Repeat</keyword>
<dbReference type="GO" id="GO:0005789">
    <property type="term" value="C:endoplasmic reticulum membrane"/>
    <property type="evidence" value="ECO:0007669"/>
    <property type="project" value="UniProtKB-SubCell"/>
</dbReference>
<dbReference type="OrthoDB" id="1938156at2759"/>
<keyword evidence="6" id="KW-0143">Chaperone</keyword>
<evidence type="ECO:0000256" key="8">
    <source>
        <dbReference type="SAM" id="MobiDB-lite"/>
    </source>
</evidence>
<feature type="compositionally biased region" description="Polar residues" evidence="8">
    <location>
        <begin position="42"/>
        <end position="51"/>
    </location>
</feature>
<comment type="function">
    <text evidence="7">Acts as a molecular chaperone for G protein-coupled receptors, regulating their biogenesis and exit from the ER.</text>
</comment>
<feature type="region of interest" description="Disordered" evidence="8">
    <location>
        <begin position="891"/>
        <end position="1017"/>
    </location>
</feature>
<evidence type="ECO:0000256" key="2">
    <source>
        <dbReference type="ARBA" id="ARBA00022737"/>
    </source>
</evidence>
<feature type="region of interest" description="Disordered" evidence="8">
    <location>
        <begin position="588"/>
        <end position="814"/>
    </location>
</feature>
<proteinExistence type="predicted"/>
<evidence type="ECO:0000256" key="6">
    <source>
        <dbReference type="ARBA" id="ARBA00023186"/>
    </source>
</evidence>
<dbReference type="InterPro" id="IPR021832">
    <property type="entry name" value="ANKRD13"/>
</dbReference>
<feature type="compositionally biased region" description="Polar residues" evidence="8">
    <location>
        <begin position="350"/>
        <end position="362"/>
    </location>
</feature>
<protein>
    <recommendedName>
        <fullName evidence="9">Ankyrin repeat domain-containing protein</fullName>
    </recommendedName>
</protein>
<keyword evidence="5" id="KW-0472">Membrane</keyword>
<dbReference type="PANTHER" id="PTHR12447:SF25">
    <property type="entry name" value="ANKYRIN REPEAT DOMAIN-CONTAINING PROTEIN 13C"/>
    <property type="match status" value="1"/>
</dbReference>
<feature type="compositionally biased region" description="Basic and acidic residues" evidence="8">
    <location>
        <begin position="628"/>
        <end position="637"/>
    </location>
</feature>